<feature type="region of interest" description="Disordered" evidence="5">
    <location>
        <begin position="1"/>
        <end position="28"/>
    </location>
</feature>
<keyword evidence="1" id="KW-0732">Signal</keyword>
<dbReference type="STRING" id="38654.A0A3Q0FW65"/>
<evidence type="ECO:0000259" key="7">
    <source>
        <dbReference type="PROSITE" id="PS50835"/>
    </source>
</evidence>
<dbReference type="SMART" id="SM00408">
    <property type="entry name" value="IGc2"/>
    <property type="match status" value="1"/>
</dbReference>
<dbReference type="InterPro" id="IPR051170">
    <property type="entry name" value="Neural/epithelial_adhesion"/>
</dbReference>
<keyword evidence="6" id="KW-1133">Transmembrane helix</keyword>
<evidence type="ECO:0000256" key="1">
    <source>
        <dbReference type="ARBA" id="ARBA00022729"/>
    </source>
</evidence>
<dbReference type="SUPFAM" id="SSF48726">
    <property type="entry name" value="Immunoglobulin"/>
    <property type="match status" value="1"/>
</dbReference>
<dbReference type="GO" id="GO:0043005">
    <property type="term" value="C:neuron projection"/>
    <property type="evidence" value="ECO:0007669"/>
    <property type="project" value="TreeGrafter"/>
</dbReference>
<evidence type="ECO:0000256" key="4">
    <source>
        <dbReference type="ARBA" id="ARBA00023319"/>
    </source>
</evidence>
<keyword evidence="2" id="KW-0677">Repeat</keyword>
<evidence type="ECO:0000256" key="3">
    <source>
        <dbReference type="ARBA" id="ARBA00023157"/>
    </source>
</evidence>
<dbReference type="PROSITE" id="PS50835">
    <property type="entry name" value="IG_LIKE"/>
    <property type="match status" value="1"/>
</dbReference>
<dbReference type="PANTHER" id="PTHR12231">
    <property type="entry name" value="CTX-RELATED TYPE I TRANSMEMBRANE PROTEIN"/>
    <property type="match status" value="1"/>
</dbReference>
<evidence type="ECO:0000313" key="9">
    <source>
        <dbReference type="RefSeq" id="XP_025049978.1"/>
    </source>
</evidence>
<protein>
    <submittedName>
        <fullName evidence="9">Hemicentin-2-like</fullName>
    </submittedName>
</protein>
<dbReference type="SMART" id="SM00409">
    <property type="entry name" value="IG"/>
    <property type="match status" value="1"/>
</dbReference>
<keyword evidence="4" id="KW-0393">Immunoglobulin domain</keyword>
<gene>
    <name evidence="9" type="primary">LOC112548428</name>
</gene>
<dbReference type="Gene3D" id="2.60.40.10">
    <property type="entry name" value="Immunoglobulins"/>
    <property type="match status" value="1"/>
</dbReference>
<dbReference type="InterPro" id="IPR013783">
    <property type="entry name" value="Ig-like_fold"/>
</dbReference>
<sequence>MWLGPDEAMVPEGDRSAEAGPFRQRRGDGRRAELHVMLTVPGQGGRFRCQGTFDSGDDVAANIDIRPAEDPQIVALTPALEVAEGAAAEVKCEVTGTPTPTVTWERGGRDMAALGDRRLVVQEGTLVVVAAQPGDAGVYTCRGRQARRGREVMRTVTLSVLFSPRIETPHNSSVCARPGTPVTVNFTVWAHPAPTATVAWQGKNLALQPLGRDGARHHYALQVTPKTPWDFSSELVLEASNAVGAVRHALRLEQAEGWRLPPGSVAGLVASIFLLVLLGLDLGCCLRRGRGVLAWTRDRLRQSGKAPAQSVVNVSSLDA</sequence>
<dbReference type="InParanoid" id="A0A3Q0FW65"/>
<dbReference type="Pfam" id="PF07679">
    <property type="entry name" value="I-set"/>
    <property type="match status" value="1"/>
</dbReference>
<keyword evidence="6" id="KW-0472">Membrane</keyword>
<proteinExistence type="predicted"/>
<organism evidence="8 9">
    <name type="scientific">Alligator sinensis</name>
    <name type="common">Chinese alligator</name>
    <dbReference type="NCBI Taxonomy" id="38654"/>
    <lineage>
        <taxon>Eukaryota</taxon>
        <taxon>Metazoa</taxon>
        <taxon>Chordata</taxon>
        <taxon>Craniata</taxon>
        <taxon>Vertebrata</taxon>
        <taxon>Euteleostomi</taxon>
        <taxon>Archelosauria</taxon>
        <taxon>Archosauria</taxon>
        <taxon>Crocodylia</taxon>
        <taxon>Alligatoridae</taxon>
        <taxon>Alligatorinae</taxon>
        <taxon>Alligator</taxon>
    </lineage>
</organism>
<evidence type="ECO:0000256" key="5">
    <source>
        <dbReference type="SAM" id="MobiDB-lite"/>
    </source>
</evidence>
<dbReference type="InterPro" id="IPR003599">
    <property type="entry name" value="Ig_sub"/>
</dbReference>
<dbReference type="InterPro" id="IPR007110">
    <property type="entry name" value="Ig-like_dom"/>
</dbReference>
<feature type="transmembrane region" description="Helical" evidence="6">
    <location>
        <begin position="260"/>
        <end position="280"/>
    </location>
</feature>
<dbReference type="InterPro" id="IPR013098">
    <property type="entry name" value="Ig_I-set"/>
</dbReference>
<feature type="domain" description="Ig-like" evidence="7">
    <location>
        <begin position="71"/>
        <end position="157"/>
    </location>
</feature>
<name>A0A3Q0FW65_ALLSI</name>
<accession>A0A3Q0FW65</accession>
<dbReference type="RefSeq" id="XP_025049978.1">
    <property type="nucleotide sequence ID" value="XM_025194193.1"/>
</dbReference>
<dbReference type="PANTHER" id="PTHR12231:SF253">
    <property type="entry name" value="DPR-INTERACTING PROTEIN ETA, ISOFORM B-RELATED"/>
    <property type="match status" value="1"/>
</dbReference>
<reference evidence="9" key="1">
    <citation type="submission" date="2025-08" db="UniProtKB">
        <authorList>
            <consortium name="RefSeq"/>
        </authorList>
    </citation>
    <scope>IDENTIFICATION</scope>
</reference>
<evidence type="ECO:0000313" key="8">
    <source>
        <dbReference type="Proteomes" id="UP000189705"/>
    </source>
</evidence>
<dbReference type="GeneID" id="112548428"/>
<dbReference type="AlphaFoldDB" id="A0A3Q0FW65"/>
<dbReference type="InterPro" id="IPR036179">
    <property type="entry name" value="Ig-like_dom_sf"/>
</dbReference>
<keyword evidence="8" id="KW-1185">Reference proteome</keyword>
<evidence type="ECO:0000256" key="6">
    <source>
        <dbReference type="SAM" id="Phobius"/>
    </source>
</evidence>
<dbReference type="KEGG" id="asn:112548428"/>
<dbReference type="Proteomes" id="UP000189705">
    <property type="component" value="Unplaced"/>
</dbReference>
<keyword evidence="6" id="KW-0812">Transmembrane</keyword>
<evidence type="ECO:0000256" key="2">
    <source>
        <dbReference type="ARBA" id="ARBA00022737"/>
    </source>
</evidence>
<keyword evidence="3" id="KW-1015">Disulfide bond</keyword>
<dbReference type="InterPro" id="IPR003598">
    <property type="entry name" value="Ig_sub2"/>
</dbReference>